<keyword evidence="5" id="KW-1185">Reference proteome</keyword>
<dbReference type="OrthoDB" id="4031501at2759"/>
<organism evidence="4 5">
    <name type="scientific">Lachancea meyersii CBS 8951</name>
    <dbReference type="NCBI Taxonomy" id="1266667"/>
    <lineage>
        <taxon>Eukaryota</taxon>
        <taxon>Fungi</taxon>
        <taxon>Dikarya</taxon>
        <taxon>Ascomycota</taxon>
        <taxon>Saccharomycotina</taxon>
        <taxon>Saccharomycetes</taxon>
        <taxon>Saccharomycetales</taxon>
        <taxon>Saccharomycetaceae</taxon>
        <taxon>Lachancea</taxon>
    </lineage>
</organism>
<evidence type="ECO:0000256" key="2">
    <source>
        <dbReference type="ARBA" id="ARBA00022927"/>
    </source>
</evidence>
<dbReference type="InterPro" id="IPR007135">
    <property type="entry name" value="Atg3/Atg10"/>
</dbReference>
<dbReference type="GO" id="GO:0015031">
    <property type="term" value="P:protein transport"/>
    <property type="evidence" value="ECO:0007669"/>
    <property type="project" value="UniProtKB-KW"/>
</dbReference>
<keyword evidence="2" id="KW-0813">Transport</keyword>
<reference evidence="5" key="1">
    <citation type="submission" date="2016-03" db="EMBL/GenBank/DDBJ databases">
        <authorList>
            <person name="Devillers Hugo."/>
        </authorList>
    </citation>
    <scope>NUCLEOTIDE SEQUENCE [LARGE SCALE GENOMIC DNA]</scope>
</reference>
<dbReference type="Proteomes" id="UP000191144">
    <property type="component" value="Chromosome H"/>
</dbReference>
<dbReference type="GO" id="GO:0006914">
    <property type="term" value="P:autophagy"/>
    <property type="evidence" value="ECO:0007669"/>
    <property type="project" value="UniProtKB-KW"/>
</dbReference>
<dbReference type="Pfam" id="PF03987">
    <property type="entry name" value="Autophagy_act_C"/>
    <property type="match status" value="1"/>
</dbReference>
<dbReference type="GO" id="GO:0019787">
    <property type="term" value="F:ubiquitin-like protein transferase activity"/>
    <property type="evidence" value="ECO:0007669"/>
    <property type="project" value="InterPro"/>
</dbReference>
<keyword evidence="2" id="KW-0653">Protein transport</keyword>
<sequence length="153" mass="18588">MITSETFQYQLQHVLVPLLRRWSRCYRLNIAPKDRVTAFVSQPFKPNHFLEIQIQYSSIYQEPQLTFRIWEIYTVDDVEYQRPCFPTDLSHWLNMQEFTVRLDYLHPSDRNVWYSVHGCDTAETVGSQLDHYLQRWASVYFTIFDFEFSRVFV</sequence>
<dbReference type="EMBL" id="LT598480">
    <property type="protein sequence ID" value="SCV04258.1"/>
    <property type="molecule type" value="Genomic_DNA"/>
</dbReference>
<evidence type="ECO:0000256" key="1">
    <source>
        <dbReference type="ARBA" id="ARBA00022786"/>
    </source>
</evidence>
<evidence type="ECO:0000256" key="3">
    <source>
        <dbReference type="ARBA" id="ARBA00023006"/>
    </source>
</evidence>
<evidence type="ECO:0000313" key="5">
    <source>
        <dbReference type="Proteomes" id="UP000191144"/>
    </source>
</evidence>
<dbReference type="Gene3D" id="3.30.1460.50">
    <property type="match status" value="1"/>
</dbReference>
<keyword evidence="3" id="KW-0072">Autophagy</keyword>
<keyword evidence="1" id="KW-0833">Ubl conjugation pathway</keyword>
<dbReference type="AlphaFoldDB" id="A0A1G4KIG2"/>
<gene>
    <name evidence="4" type="ORF">LAME_0H17018G</name>
</gene>
<proteinExistence type="predicted"/>
<name>A0A1G4KIG2_9SACH</name>
<accession>A0A1G4KIG2</accession>
<protein>
    <submittedName>
        <fullName evidence="4">LAME_0H17018g1_1</fullName>
    </submittedName>
</protein>
<evidence type="ECO:0000313" key="4">
    <source>
        <dbReference type="EMBL" id="SCV04258.1"/>
    </source>
</evidence>